<dbReference type="NCBIfam" id="TIGR02522">
    <property type="entry name" value="pilus_cpaD"/>
    <property type="match status" value="1"/>
</dbReference>
<dbReference type="OrthoDB" id="9802674at2"/>
<feature type="chain" id="PRO_5008097854" description="Pilus assembly protein CpaD" evidence="1">
    <location>
        <begin position="18"/>
        <end position="188"/>
    </location>
</feature>
<comment type="caution">
    <text evidence="2">The sequence shown here is derived from an EMBL/GenBank/DDBJ whole genome shotgun (WGS) entry which is preliminary data.</text>
</comment>
<dbReference type="InterPro" id="IPR019027">
    <property type="entry name" value="Pilus_biogenesis_CpaD-related"/>
</dbReference>
<keyword evidence="3" id="KW-1185">Reference proteome</keyword>
<dbReference type="Proteomes" id="UP000094025">
    <property type="component" value="Unassembled WGS sequence"/>
</dbReference>
<evidence type="ECO:0008006" key="4">
    <source>
        <dbReference type="Google" id="ProtNLM"/>
    </source>
</evidence>
<name>A0A178YGF6_9HYPH</name>
<evidence type="ECO:0000313" key="2">
    <source>
        <dbReference type="EMBL" id="OAP46514.1"/>
    </source>
</evidence>
<dbReference type="GeneID" id="48977749"/>
<dbReference type="RefSeq" id="WP_014857545.1">
    <property type="nucleotide sequence ID" value="NZ_LPUX01000033.1"/>
</dbReference>
<dbReference type="InterPro" id="IPR013361">
    <property type="entry name" value="Pilus_CpaD"/>
</dbReference>
<dbReference type="STRING" id="1472378.AU381_06630"/>
<dbReference type="Pfam" id="PF09476">
    <property type="entry name" value="Pilus_CpaD"/>
    <property type="match status" value="1"/>
</dbReference>
<dbReference type="EMBL" id="LPUX01000033">
    <property type="protein sequence ID" value="OAP46514.1"/>
    <property type="molecule type" value="Genomic_DNA"/>
</dbReference>
<keyword evidence="1" id="KW-0732">Signal</keyword>
<feature type="signal peptide" evidence="1">
    <location>
        <begin position="1"/>
        <end position="17"/>
    </location>
</feature>
<reference evidence="2 3" key="1">
    <citation type="journal article" date="2016" name="Int. J. Syst. Evol. Microbiol.">
        <title>Ensifer glycinis sp. nov., an novel rhizobial species associated with Glycine spp.</title>
        <authorList>
            <person name="Yan H."/>
            <person name="Yan J."/>
            <person name="Sui X.H."/>
            <person name="Wang E.T."/>
            <person name="Chen W.X."/>
            <person name="Zhang X.X."/>
            <person name="Chen W.F."/>
        </authorList>
    </citation>
    <scope>NUCLEOTIDE SEQUENCE [LARGE SCALE GENOMIC DNA]</scope>
    <source>
        <strain evidence="2 3">CCBAU 23380</strain>
    </source>
</reference>
<organism evidence="2 3">
    <name type="scientific">Sinorhizobium glycinis</name>
    <dbReference type="NCBI Taxonomy" id="1472378"/>
    <lineage>
        <taxon>Bacteria</taxon>
        <taxon>Pseudomonadati</taxon>
        <taxon>Pseudomonadota</taxon>
        <taxon>Alphaproteobacteria</taxon>
        <taxon>Hyphomicrobiales</taxon>
        <taxon>Rhizobiaceae</taxon>
        <taxon>Sinorhizobium/Ensifer group</taxon>
        <taxon>Sinorhizobium</taxon>
    </lineage>
</organism>
<gene>
    <name evidence="2" type="ORF">AU381_06630</name>
</gene>
<dbReference type="PROSITE" id="PS51257">
    <property type="entry name" value="PROKAR_LIPOPROTEIN"/>
    <property type="match status" value="1"/>
</dbReference>
<protein>
    <recommendedName>
        <fullName evidence="4">Pilus assembly protein CpaD</fullName>
    </recommendedName>
</protein>
<accession>A0A178YGF6</accession>
<proteinExistence type="predicted"/>
<evidence type="ECO:0000313" key="3">
    <source>
        <dbReference type="Proteomes" id="UP000094025"/>
    </source>
</evidence>
<evidence type="ECO:0000256" key="1">
    <source>
        <dbReference type="SAM" id="SignalP"/>
    </source>
</evidence>
<sequence length="188" mass="20525">MTLRIIAHLLALTASLAGCTSTAPIYVEQSTPIFVRQESTVLKLESLHASEQQRLLAFLWKASRGRRDALHLVISGSSRLSAEAVHQARQMGIGASNIHLLDQNDRGQLRVEAVVYHALPPICRSLSSQLLNDEFFDQPIGCSTSHNLAVMINDPRDLLGNRFVKPSDGDRAAIPVTTYRTSTGKGGL</sequence>
<dbReference type="AlphaFoldDB" id="A0A178YGF6"/>